<protein>
    <submittedName>
        <fullName evidence="2">Glycosyltransferase family 2 protein</fullName>
    </submittedName>
</protein>
<dbReference type="GO" id="GO:0016740">
    <property type="term" value="F:transferase activity"/>
    <property type="evidence" value="ECO:0007669"/>
    <property type="project" value="UniProtKB-KW"/>
</dbReference>
<dbReference type="InterPro" id="IPR050834">
    <property type="entry name" value="Glycosyltransf_2"/>
</dbReference>
<dbReference type="EMBL" id="CP048209">
    <property type="protein sequence ID" value="QHT59282.1"/>
    <property type="molecule type" value="Genomic_DNA"/>
</dbReference>
<dbReference type="InterPro" id="IPR029044">
    <property type="entry name" value="Nucleotide-diphossugar_trans"/>
</dbReference>
<name>A0A6C0FTD9_9BACL</name>
<dbReference type="SUPFAM" id="SSF53448">
    <property type="entry name" value="Nucleotide-diphospho-sugar transferases"/>
    <property type="match status" value="1"/>
</dbReference>
<sequence>MADLGIVMPVYKQKPAFLGAALDSVLKQTFRDFKLIIVIDGAPEMETLVRGYLNGDRRATVVSHAVNLGVAAALNTGFRQLLDSPGIDYLTWVSSDNVYDPRFLETLRRALAKGPDELGLVFSSFQSIDDVGRPLNDEQMLAVQRQYQAQPAEKLLDSSLVGVSFMYKSKYARLIDGYELSPVEDYDYWLRLTEHCAMKYIPVELVDYRVNSAFGVPASLHTIAQHRKWRYTYHLARLKARMRRGSVPDITILYPLKTSNAETIARIENLYEQAFNNYICYVLDLSPDMRVTAELSAISHPMTDFKWFPNMSGPTALLHAVQMVQTSYCLVLGPDLFKDAMDLTLMYDELRKAPPLVVSDYYIPDHTQLGYRHATPEANPKPGISDELFRRQSLIDYIKSHYTTMGDPL</sequence>
<dbReference type="PANTHER" id="PTHR43685">
    <property type="entry name" value="GLYCOSYLTRANSFERASE"/>
    <property type="match status" value="1"/>
</dbReference>
<dbReference type="Pfam" id="PF00535">
    <property type="entry name" value="Glycos_transf_2"/>
    <property type="match status" value="1"/>
</dbReference>
<dbReference type="PANTHER" id="PTHR43685:SF2">
    <property type="entry name" value="GLYCOSYLTRANSFERASE 2-LIKE DOMAIN-CONTAINING PROTEIN"/>
    <property type="match status" value="1"/>
</dbReference>
<evidence type="ECO:0000313" key="2">
    <source>
        <dbReference type="EMBL" id="QHT59282.1"/>
    </source>
</evidence>
<proteinExistence type="predicted"/>
<dbReference type="KEGG" id="plyc:GXP70_04385"/>
<keyword evidence="3" id="KW-1185">Reference proteome</keyword>
<feature type="domain" description="Glycosyltransferase 2-like" evidence="1">
    <location>
        <begin position="6"/>
        <end position="165"/>
    </location>
</feature>
<evidence type="ECO:0000259" key="1">
    <source>
        <dbReference type="Pfam" id="PF00535"/>
    </source>
</evidence>
<dbReference type="InterPro" id="IPR001173">
    <property type="entry name" value="Glyco_trans_2-like"/>
</dbReference>
<dbReference type="CDD" id="cd00761">
    <property type="entry name" value="Glyco_tranf_GTA_type"/>
    <property type="match status" value="1"/>
</dbReference>
<reference evidence="2 3" key="1">
    <citation type="submission" date="2020-01" db="EMBL/GenBank/DDBJ databases">
        <title>Paenibacillus sp. nov., isolated from tomato rhizosphere.</title>
        <authorList>
            <person name="Weon H.-Y."/>
            <person name="Lee S.A."/>
        </authorList>
    </citation>
    <scope>NUCLEOTIDE SEQUENCE [LARGE SCALE GENOMIC DNA]</scope>
    <source>
        <strain evidence="2 3">12200R-189</strain>
    </source>
</reference>
<gene>
    <name evidence="2" type="ORF">GXP70_04385</name>
</gene>
<accession>A0A6C0FTD9</accession>
<organism evidence="2 3">
    <name type="scientific">Paenibacillus lycopersici</name>
    <dbReference type="NCBI Taxonomy" id="2704462"/>
    <lineage>
        <taxon>Bacteria</taxon>
        <taxon>Bacillati</taxon>
        <taxon>Bacillota</taxon>
        <taxon>Bacilli</taxon>
        <taxon>Bacillales</taxon>
        <taxon>Paenibacillaceae</taxon>
        <taxon>Paenibacillus</taxon>
    </lineage>
</organism>
<dbReference type="AlphaFoldDB" id="A0A6C0FTD9"/>
<evidence type="ECO:0000313" key="3">
    <source>
        <dbReference type="Proteomes" id="UP000476064"/>
    </source>
</evidence>
<dbReference type="Gene3D" id="3.90.550.10">
    <property type="entry name" value="Spore Coat Polysaccharide Biosynthesis Protein SpsA, Chain A"/>
    <property type="match status" value="1"/>
</dbReference>
<keyword evidence="2" id="KW-0808">Transferase</keyword>
<dbReference type="Proteomes" id="UP000476064">
    <property type="component" value="Chromosome"/>
</dbReference>